<evidence type="ECO:0000256" key="4">
    <source>
        <dbReference type="ARBA" id="ARBA00023284"/>
    </source>
</evidence>
<dbReference type="EMBL" id="KZ305020">
    <property type="protein sequence ID" value="PIA61602.1"/>
    <property type="molecule type" value="Genomic_DNA"/>
</dbReference>
<dbReference type="Gene3D" id="3.40.30.10">
    <property type="entry name" value="Glutaredoxin"/>
    <property type="match status" value="1"/>
</dbReference>
<evidence type="ECO:0000256" key="2">
    <source>
        <dbReference type="ARBA" id="ARBA00007568"/>
    </source>
</evidence>
<dbReference type="InterPro" id="IPR036249">
    <property type="entry name" value="Thioredoxin-like_sf"/>
</dbReference>
<keyword evidence="3" id="KW-0963">Cytoplasm</keyword>
<accession>A0A2G5F0V9</accession>
<dbReference type="PRINTS" id="PR00160">
    <property type="entry name" value="GLUTAREDOXIN"/>
</dbReference>
<keyword evidence="4" id="KW-0676">Redox-active center</keyword>
<dbReference type="CDD" id="cd03419">
    <property type="entry name" value="GRX_GRXh_1_2_like"/>
    <property type="match status" value="1"/>
</dbReference>
<dbReference type="InParanoid" id="A0A2G5F0V9"/>
<organism evidence="6 7">
    <name type="scientific">Aquilegia coerulea</name>
    <name type="common">Rocky mountain columbine</name>
    <dbReference type="NCBI Taxonomy" id="218851"/>
    <lineage>
        <taxon>Eukaryota</taxon>
        <taxon>Viridiplantae</taxon>
        <taxon>Streptophyta</taxon>
        <taxon>Embryophyta</taxon>
        <taxon>Tracheophyta</taxon>
        <taxon>Spermatophyta</taxon>
        <taxon>Magnoliopsida</taxon>
        <taxon>Ranunculales</taxon>
        <taxon>Ranunculaceae</taxon>
        <taxon>Thalictroideae</taxon>
        <taxon>Aquilegia</taxon>
    </lineage>
</organism>
<dbReference type="Pfam" id="PF00462">
    <property type="entry name" value="Glutaredoxin"/>
    <property type="match status" value="1"/>
</dbReference>
<evidence type="ECO:0000313" key="7">
    <source>
        <dbReference type="Proteomes" id="UP000230069"/>
    </source>
</evidence>
<evidence type="ECO:0000313" key="6">
    <source>
        <dbReference type="EMBL" id="PIA61602.1"/>
    </source>
</evidence>
<dbReference type="PANTHER" id="PTHR10168">
    <property type="entry name" value="GLUTAREDOXIN"/>
    <property type="match status" value="1"/>
</dbReference>
<comment type="similarity">
    <text evidence="2">Belongs to the glutaredoxin family. CC-type subfamily.</text>
</comment>
<dbReference type="SUPFAM" id="SSF52833">
    <property type="entry name" value="Thioredoxin-like"/>
    <property type="match status" value="1"/>
</dbReference>
<reference evidence="6 7" key="1">
    <citation type="submission" date="2017-09" db="EMBL/GenBank/DDBJ databases">
        <title>WGS assembly of Aquilegia coerulea Goldsmith.</title>
        <authorList>
            <person name="Hodges S."/>
            <person name="Kramer E."/>
            <person name="Nordborg M."/>
            <person name="Tomkins J."/>
            <person name="Borevitz J."/>
            <person name="Derieg N."/>
            <person name="Yan J."/>
            <person name="Mihaltcheva S."/>
            <person name="Hayes R.D."/>
            <person name="Rokhsar D."/>
        </authorList>
    </citation>
    <scope>NUCLEOTIDE SEQUENCE [LARGE SCALE GENOMIC DNA]</scope>
    <source>
        <strain evidence="7">cv. Goldsmith</strain>
    </source>
</reference>
<protein>
    <recommendedName>
        <fullName evidence="5">Glutaredoxin domain-containing protein</fullName>
    </recommendedName>
</protein>
<evidence type="ECO:0000259" key="5">
    <source>
        <dbReference type="Pfam" id="PF00462"/>
    </source>
</evidence>
<name>A0A2G5F0V9_AQUCA</name>
<dbReference type="InterPro" id="IPR011905">
    <property type="entry name" value="GlrX-like_pln_2"/>
</dbReference>
<evidence type="ECO:0000256" key="3">
    <source>
        <dbReference type="ARBA" id="ARBA00022490"/>
    </source>
</evidence>
<dbReference type="InterPro" id="IPR002109">
    <property type="entry name" value="Glutaredoxin"/>
</dbReference>
<gene>
    <name evidence="6" type="ORF">AQUCO_00300842v1</name>
</gene>
<feature type="domain" description="Glutaredoxin" evidence="5">
    <location>
        <begin position="23"/>
        <end position="85"/>
    </location>
</feature>
<dbReference type="STRING" id="218851.A0A2G5F0V9"/>
<dbReference type="GO" id="GO:0005737">
    <property type="term" value="C:cytoplasm"/>
    <property type="evidence" value="ECO:0007669"/>
    <property type="project" value="UniProtKB-SubCell"/>
</dbReference>
<comment type="subcellular location">
    <subcellularLocation>
        <location evidence="1">Cytoplasm</location>
    </subcellularLocation>
</comment>
<dbReference type="InterPro" id="IPR014025">
    <property type="entry name" value="Glutaredoxin_subgr"/>
</dbReference>
<dbReference type="Proteomes" id="UP000230069">
    <property type="component" value="Unassembled WGS sequence"/>
</dbReference>
<evidence type="ECO:0000256" key="1">
    <source>
        <dbReference type="ARBA" id="ARBA00004496"/>
    </source>
</evidence>
<sequence length="110" mass="11828">MERAMFLPPSDFGVARLATQSSVVIFSKTSCCMSYSIKTLFNELKVNAVVHELDQDPRGKEMERVLLRHGCKPSVPAVFIGGALIGGANEVMSLHLSGSLVPLLIRAGAL</sequence>
<dbReference type="PROSITE" id="PS51354">
    <property type="entry name" value="GLUTAREDOXIN_2"/>
    <property type="match status" value="1"/>
</dbReference>
<keyword evidence="7" id="KW-1185">Reference proteome</keyword>
<dbReference type="AlphaFoldDB" id="A0A2G5F0V9"/>
<dbReference type="OrthoDB" id="418495at2759"/>
<dbReference type="NCBIfam" id="TIGR02189">
    <property type="entry name" value="GlrX-like_plant"/>
    <property type="match status" value="1"/>
</dbReference>
<proteinExistence type="inferred from homology"/>